<keyword evidence="2" id="KW-1185">Reference proteome</keyword>
<dbReference type="EMBL" id="BSXG01000452">
    <property type="protein sequence ID" value="GME32995.1"/>
    <property type="molecule type" value="Genomic_DNA"/>
</dbReference>
<gene>
    <name evidence="1" type="primary">g9850</name>
    <name evidence="1" type="ORF">NpPPO83_00009850</name>
</gene>
<evidence type="ECO:0000313" key="1">
    <source>
        <dbReference type="EMBL" id="GME32995.1"/>
    </source>
</evidence>
<reference evidence="1" key="1">
    <citation type="submission" date="2024-09" db="EMBL/GenBank/DDBJ databases">
        <title>Draft Genome Sequences of Neofusicoccum parvum.</title>
        <authorList>
            <person name="Ashida A."/>
            <person name="Camagna M."/>
            <person name="Tanaka A."/>
            <person name="Takemoto D."/>
        </authorList>
    </citation>
    <scope>NUCLEOTIDE SEQUENCE</scope>
    <source>
        <strain evidence="1">PPO83</strain>
    </source>
</reference>
<name>A0ACB5SAZ5_9PEZI</name>
<evidence type="ECO:0000313" key="2">
    <source>
        <dbReference type="Proteomes" id="UP001165186"/>
    </source>
</evidence>
<proteinExistence type="predicted"/>
<dbReference type="Proteomes" id="UP001165186">
    <property type="component" value="Unassembled WGS sequence"/>
</dbReference>
<protein>
    <submittedName>
        <fullName evidence="1">Retrotransposon gag protein</fullName>
    </submittedName>
</protein>
<feature type="non-terminal residue" evidence="1">
    <location>
        <position position="1"/>
    </location>
</feature>
<sequence>FGNDADKVRYASTFLRGAAEKWFRPYKRETQEKPHWQWSLQTQAIFSDYRTFAKQLQDAFSTIDEAKRTNQILFRIQQKKSVLDYTAEFQEAAYVAGEHSDYTLRQLYYRGLKDEIKEAMSYHDEPETLSELVRLATDMDRRRTNRWFEKKGGYQANTNKPRRERTTLEGGDAMALDAASRQDSKKGNNNKRNDKKPKGSNPNWTDEQKQRYKDRLCIIYSSDKHFLPTCPENCNRKRGKQTSSAQREASVVSRQENHDALSWTACFNDDCTTHQSDKDATGWYPRKPRGLAMLTRNEEVLDLDDIIESFPHDDEIVNSENGEFYDSTEAEEDSSDEKDLAEVEESPLAGAINRLLEKVEEHGIMAKIPLHHGESEQGIWIPDNQPGLALVTWQTKSLPRIT</sequence>
<organism evidence="1 2">
    <name type="scientific">Neofusicoccum parvum</name>
    <dbReference type="NCBI Taxonomy" id="310453"/>
    <lineage>
        <taxon>Eukaryota</taxon>
        <taxon>Fungi</taxon>
        <taxon>Dikarya</taxon>
        <taxon>Ascomycota</taxon>
        <taxon>Pezizomycotina</taxon>
        <taxon>Dothideomycetes</taxon>
        <taxon>Dothideomycetes incertae sedis</taxon>
        <taxon>Botryosphaeriales</taxon>
        <taxon>Botryosphaeriaceae</taxon>
        <taxon>Neofusicoccum</taxon>
    </lineage>
</organism>
<accession>A0ACB5SAZ5</accession>
<comment type="caution">
    <text evidence="1">The sequence shown here is derived from an EMBL/GenBank/DDBJ whole genome shotgun (WGS) entry which is preliminary data.</text>
</comment>